<dbReference type="AlphaFoldDB" id="A0A2T4UFM6"/>
<gene>
    <name evidence="2" type="ORF">C7Y72_16330</name>
</gene>
<dbReference type="EMBL" id="PYYB01000002">
    <property type="protein sequence ID" value="PTL56522.1"/>
    <property type="molecule type" value="Genomic_DNA"/>
</dbReference>
<dbReference type="InterPro" id="IPR037401">
    <property type="entry name" value="SnoaL-like"/>
</dbReference>
<evidence type="ECO:0000259" key="1">
    <source>
        <dbReference type="Pfam" id="PF12680"/>
    </source>
</evidence>
<dbReference type="InterPro" id="IPR032710">
    <property type="entry name" value="NTF2-like_dom_sf"/>
</dbReference>
<organism evidence="2 3">
    <name type="scientific">Paraconexibacter algicola</name>
    <dbReference type="NCBI Taxonomy" id="2133960"/>
    <lineage>
        <taxon>Bacteria</taxon>
        <taxon>Bacillati</taxon>
        <taxon>Actinomycetota</taxon>
        <taxon>Thermoleophilia</taxon>
        <taxon>Solirubrobacterales</taxon>
        <taxon>Paraconexibacteraceae</taxon>
        <taxon>Paraconexibacter</taxon>
    </lineage>
</organism>
<dbReference type="SUPFAM" id="SSF54427">
    <property type="entry name" value="NTF2-like"/>
    <property type="match status" value="1"/>
</dbReference>
<keyword evidence="3" id="KW-1185">Reference proteome</keyword>
<reference evidence="2 3" key="1">
    <citation type="submission" date="2018-03" db="EMBL/GenBank/DDBJ databases">
        <title>Aquarubrobacter algicola gen. nov., sp. nov., a novel actinobacterium isolated from shallow eutrophic lake during the end of cyanobacterial harmful algal blooms.</title>
        <authorList>
            <person name="Chun S.J."/>
        </authorList>
    </citation>
    <scope>NUCLEOTIDE SEQUENCE [LARGE SCALE GENOMIC DNA]</scope>
    <source>
        <strain evidence="2 3">Seoho-28</strain>
    </source>
</reference>
<proteinExistence type="predicted"/>
<comment type="caution">
    <text evidence="2">The sequence shown here is derived from an EMBL/GenBank/DDBJ whole genome shotgun (WGS) entry which is preliminary data.</text>
</comment>
<dbReference type="Proteomes" id="UP000240739">
    <property type="component" value="Unassembled WGS sequence"/>
</dbReference>
<evidence type="ECO:0000313" key="3">
    <source>
        <dbReference type="Proteomes" id="UP000240739"/>
    </source>
</evidence>
<dbReference type="RefSeq" id="WP_107570241.1">
    <property type="nucleotide sequence ID" value="NZ_PYYB01000002.1"/>
</dbReference>
<name>A0A2T4UFM6_9ACTN</name>
<dbReference type="Gene3D" id="3.10.450.50">
    <property type="match status" value="1"/>
</dbReference>
<sequence>MSTLAFRDAVVAHDHAALVATLAPDVVFCSPAVHKPYAGRDATAFVLAGVLQVFEDFRYVDELHDGDRAVLRFRATVGDREIEGVDLLTVGADGLVTELTVMIRPLSGLQAVVEGMGRALAALQEQGTGA</sequence>
<dbReference type="OrthoDB" id="1163083at2"/>
<accession>A0A2T4UFM6</accession>
<dbReference type="Pfam" id="PF12680">
    <property type="entry name" value="SnoaL_2"/>
    <property type="match status" value="1"/>
</dbReference>
<protein>
    <recommendedName>
        <fullName evidence="1">SnoaL-like domain-containing protein</fullName>
    </recommendedName>
</protein>
<feature type="domain" description="SnoaL-like" evidence="1">
    <location>
        <begin position="5"/>
        <end position="98"/>
    </location>
</feature>
<evidence type="ECO:0000313" key="2">
    <source>
        <dbReference type="EMBL" id="PTL56522.1"/>
    </source>
</evidence>